<dbReference type="InterPro" id="IPR053827">
    <property type="entry name" value="Gp10_C"/>
</dbReference>
<evidence type="ECO:0000259" key="1">
    <source>
        <dbReference type="Pfam" id="PF21939"/>
    </source>
</evidence>
<gene>
    <name evidence="2" type="ORF">ACGTZG_12365</name>
</gene>
<keyword evidence="3" id="KW-1185">Reference proteome</keyword>
<accession>A0ABW7DSE8</accession>
<sequence length="294" mass="31570">MADVLKLQTLDGMLDYPSAEDSSKGTTEQQFQEYLKNHQSVMSDMVAVTLWQPSTAYTVGQVIYSPNMPANTCARVATAGTTGSAEPAWGAVGSTTSDGTAAYTMMYRTVDFATTAVAKAGTDAKTIVTPAALSSVLVDFRKQIINEAHPVGEIWETTTDDDPNKLWTWQKWVKMDAGRVLISAGTYTENGTTYTYTLGATGGEATHTITISEMAKHNHNISISAAGNHTHTVYVIMSGSDQNAGDGGSNYWGNRETSAAGAHSHDVTCESVGGNSAHENRPPYQVINRWKRTV</sequence>
<evidence type="ECO:0000313" key="3">
    <source>
        <dbReference type="Proteomes" id="UP001605989"/>
    </source>
</evidence>
<organism evidence="2 3">
    <name type="scientific">Megasphaera hexanoica</name>
    <dbReference type="NCBI Taxonomy" id="1675036"/>
    <lineage>
        <taxon>Bacteria</taxon>
        <taxon>Bacillati</taxon>
        <taxon>Bacillota</taxon>
        <taxon>Negativicutes</taxon>
        <taxon>Veillonellales</taxon>
        <taxon>Veillonellaceae</taxon>
        <taxon>Megasphaera</taxon>
    </lineage>
</organism>
<protein>
    <submittedName>
        <fullName evidence="2">Phage baseplate protein</fullName>
    </submittedName>
</protein>
<dbReference type="Pfam" id="PF21939">
    <property type="entry name" value="Gp10_C"/>
    <property type="match status" value="1"/>
</dbReference>
<proteinExistence type="predicted"/>
<name>A0ABW7DSE8_9FIRM</name>
<dbReference type="EMBL" id="JBIEKR010000012">
    <property type="protein sequence ID" value="MFG6273978.1"/>
    <property type="molecule type" value="Genomic_DNA"/>
</dbReference>
<comment type="caution">
    <text evidence="2">The sequence shown here is derived from an EMBL/GenBank/DDBJ whole genome shotgun (WGS) entry which is preliminary data.</text>
</comment>
<reference evidence="2 3" key="1">
    <citation type="submission" date="2024-10" db="EMBL/GenBank/DDBJ databases">
        <authorList>
            <person name="Sang B.-I."/>
            <person name="Prabhaharan D."/>
        </authorList>
    </citation>
    <scope>NUCLEOTIDE SEQUENCE [LARGE SCALE GENOMIC DNA]</scope>
    <source>
        <strain evidence="2 3">MH</strain>
    </source>
</reference>
<dbReference type="SUPFAM" id="SSF88874">
    <property type="entry name" value="Receptor-binding domain of short tail fibre protein gp12"/>
    <property type="match status" value="1"/>
</dbReference>
<dbReference type="Proteomes" id="UP001605989">
    <property type="component" value="Unassembled WGS sequence"/>
</dbReference>
<feature type="domain" description="Baseplate structural protein Gp10 C-terminal" evidence="1">
    <location>
        <begin position="145"/>
        <end position="293"/>
    </location>
</feature>
<dbReference type="RefSeq" id="WP_113855561.1">
    <property type="nucleotide sequence ID" value="NZ_CP011940.1"/>
</dbReference>
<evidence type="ECO:0000313" key="2">
    <source>
        <dbReference type="EMBL" id="MFG6273978.1"/>
    </source>
</evidence>